<keyword evidence="1" id="KW-0812">Transmembrane</keyword>
<dbReference type="Proteomes" id="UP000637578">
    <property type="component" value="Unassembled WGS sequence"/>
</dbReference>
<keyword evidence="3" id="KW-1185">Reference proteome</keyword>
<feature type="transmembrane region" description="Helical" evidence="1">
    <location>
        <begin position="156"/>
        <end position="177"/>
    </location>
</feature>
<feature type="transmembrane region" description="Helical" evidence="1">
    <location>
        <begin position="22"/>
        <end position="41"/>
    </location>
</feature>
<feature type="transmembrane region" description="Helical" evidence="1">
    <location>
        <begin position="129"/>
        <end position="150"/>
    </location>
</feature>
<feature type="transmembrane region" description="Helical" evidence="1">
    <location>
        <begin position="395"/>
        <end position="419"/>
    </location>
</feature>
<reference evidence="2" key="2">
    <citation type="submission" date="2020-09" db="EMBL/GenBank/DDBJ databases">
        <authorList>
            <person name="Sun Q."/>
            <person name="Zhou Y."/>
        </authorList>
    </citation>
    <scope>NUCLEOTIDE SEQUENCE</scope>
    <source>
        <strain evidence="2">CGMCC 4.5737</strain>
    </source>
</reference>
<feature type="transmembrane region" description="Helical" evidence="1">
    <location>
        <begin position="431"/>
        <end position="455"/>
    </location>
</feature>
<keyword evidence="1" id="KW-1133">Transmembrane helix</keyword>
<gene>
    <name evidence="2" type="ORF">GCM10012275_37660</name>
</gene>
<dbReference type="AlphaFoldDB" id="A0A8J3CEL1"/>
<feature type="transmembrane region" description="Helical" evidence="1">
    <location>
        <begin position="345"/>
        <end position="366"/>
    </location>
</feature>
<dbReference type="RefSeq" id="WP_189059426.1">
    <property type="nucleotide sequence ID" value="NZ_BMMK01000017.1"/>
</dbReference>
<accession>A0A8J3CEL1</accession>
<dbReference type="EMBL" id="BMMK01000017">
    <property type="protein sequence ID" value="GGM63542.1"/>
    <property type="molecule type" value="Genomic_DNA"/>
</dbReference>
<comment type="caution">
    <text evidence="2">The sequence shown here is derived from an EMBL/GenBank/DDBJ whole genome shotgun (WGS) entry which is preliminary data.</text>
</comment>
<name>A0A8J3CEL1_9PSEU</name>
<feature type="transmembrane region" description="Helical" evidence="1">
    <location>
        <begin position="189"/>
        <end position="207"/>
    </location>
</feature>
<evidence type="ECO:0000313" key="2">
    <source>
        <dbReference type="EMBL" id="GGM63542.1"/>
    </source>
</evidence>
<proteinExistence type="predicted"/>
<sequence length="534" mass="55520">MGTLVGTGSLVRLALRRDRVRLPIWIVGLTVVPVITASALADLYPTVESRRQFGSILSSNPSLTALIGPVFDPSSIGGLTAWRVGGFIAVLVALMSLLTVVRHSRAEEEAGRLELLGATVVGRHAPLTAALVVAFGANLVLAALVALGLAGLGEPAGSVALGLSFAAVGWVFAALAAVTEQLTAHARTATGLAGLILGVTFLLRVAGDASGEDGPVWLSWLSPIGWAQRIRPFADERWWVLAFPAAFAVVLVAVAHLLVAHRDLDAGLIPTRSGPETAAPSLRSPLGLAWRLHRASLAWWTVAFAVVGVVLGGIADGMRALATDNPQLRQLIAAMGGEKGIIDSYFSSMMGVLGLVATIYGLQAALRPRAEEVGLRAEPLLATPTTRLRWLGGHVVFALVGVVVPLAAGGAAAGLVHGLRTGDAAEETPRVLAGALAQLPAVWVTVGIAVALFGLLPRMVGVTWAALVLFLLVSQFGPMLQLNQWLLDVSPFTHVPKLPGGEFAATPLAWLALVAVGLTAAGFAGFRRRDITTE</sequence>
<feature type="transmembrane region" description="Helical" evidence="1">
    <location>
        <begin position="462"/>
        <end position="487"/>
    </location>
</feature>
<keyword evidence="1" id="KW-0472">Membrane</keyword>
<evidence type="ECO:0000313" key="3">
    <source>
        <dbReference type="Proteomes" id="UP000637578"/>
    </source>
</evidence>
<feature type="transmembrane region" description="Helical" evidence="1">
    <location>
        <begin position="238"/>
        <end position="259"/>
    </location>
</feature>
<evidence type="ECO:0000256" key="1">
    <source>
        <dbReference type="SAM" id="Phobius"/>
    </source>
</evidence>
<feature type="transmembrane region" description="Helical" evidence="1">
    <location>
        <begin position="507"/>
        <end position="526"/>
    </location>
</feature>
<organism evidence="2 3">
    <name type="scientific">Longimycelium tulufanense</name>
    <dbReference type="NCBI Taxonomy" id="907463"/>
    <lineage>
        <taxon>Bacteria</taxon>
        <taxon>Bacillati</taxon>
        <taxon>Actinomycetota</taxon>
        <taxon>Actinomycetes</taxon>
        <taxon>Pseudonocardiales</taxon>
        <taxon>Pseudonocardiaceae</taxon>
        <taxon>Longimycelium</taxon>
    </lineage>
</organism>
<feature type="transmembrane region" description="Helical" evidence="1">
    <location>
        <begin position="81"/>
        <end position="101"/>
    </location>
</feature>
<feature type="transmembrane region" description="Helical" evidence="1">
    <location>
        <begin position="297"/>
        <end position="315"/>
    </location>
</feature>
<reference evidence="2" key="1">
    <citation type="journal article" date="2014" name="Int. J. Syst. Evol. Microbiol.">
        <title>Complete genome sequence of Corynebacterium casei LMG S-19264T (=DSM 44701T), isolated from a smear-ripened cheese.</title>
        <authorList>
            <consortium name="US DOE Joint Genome Institute (JGI-PGF)"/>
            <person name="Walter F."/>
            <person name="Albersmeier A."/>
            <person name="Kalinowski J."/>
            <person name="Ruckert C."/>
        </authorList>
    </citation>
    <scope>NUCLEOTIDE SEQUENCE</scope>
    <source>
        <strain evidence="2">CGMCC 4.5737</strain>
    </source>
</reference>
<protein>
    <submittedName>
        <fullName evidence="2">Exporter of polyketide antibiotics</fullName>
    </submittedName>
</protein>